<evidence type="ECO:0000313" key="2">
    <source>
        <dbReference type="EMBL" id="KAG1761286.1"/>
    </source>
</evidence>
<dbReference type="Proteomes" id="UP000714275">
    <property type="component" value="Unassembled WGS sequence"/>
</dbReference>
<proteinExistence type="predicted"/>
<protein>
    <submittedName>
        <fullName evidence="2">Uncharacterized protein</fullName>
    </submittedName>
</protein>
<feature type="region of interest" description="Disordered" evidence="1">
    <location>
        <begin position="76"/>
        <end position="100"/>
    </location>
</feature>
<feature type="region of interest" description="Disordered" evidence="1">
    <location>
        <begin position="172"/>
        <end position="200"/>
    </location>
</feature>
<dbReference type="OrthoDB" id="2654227at2759"/>
<accession>A0A9P7CVF5</accession>
<organism evidence="2 3">
    <name type="scientific">Suillus placidus</name>
    <dbReference type="NCBI Taxonomy" id="48579"/>
    <lineage>
        <taxon>Eukaryota</taxon>
        <taxon>Fungi</taxon>
        <taxon>Dikarya</taxon>
        <taxon>Basidiomycota</taxon>
        <taxon>Agaricomycotina</taxon>
        <taxon>Agaricomycetes</taxon>
        <taxon>Agaricomycetidae</taxon>
        <taxon>Boletales</taxon>
        <taxon>Suillineae</taxon>
        <taxon>Suillaceae</taxon>
        <taxon>Suillus</taxon>
    </lineage>
</organism>
<reference evidence="2" key="1">
    <citation type="journal article" date="2020" name="New Phytol.">
        <title>Comparative genomics reveals dynamic genome evolution in host specialist ectomycorrhizal fungi.</title>
        <authorList>
            <person name="Lofgren L.A."/>
            <person name="Nguyen N.H."/>
            <person name="Vilgalys R."/>
            <person name="Ruytinx J."/>
            <person name="Liao H.L."/>
            <person name="Branco S."/>
            <person name="Kuo A."/>
            <person name="LaButti K."/>
            <person name="Lipzen A."/>
            <person name="Andreopoulos W."/>
            <person name="Pangilinan J."/>
            <person name="Riley R."/>
            <person name="Hundley H."/>
            <person name="Na H."/>
            <person name="Barry K."/>
            <person name="Grigoriev I.V."/>
            <person name="Stajich J.E."/>
            <person name="Kennedy P.G."/>
        </authorList>
    </citation>
    <scope>NUCLEOTIDE SEQUENCE</scope>
    <source>
        <strain evidence="2">DOB743</strain>
    </source>
</reference>
<name>A0A9P7CVF5_9AGAM</name>
<feature type="compositionally biased region" description="Basic residues" evidence="1">
    <location>
        <begin position="187"/>
        <end position="196"/>
    </location>
</feature>
<feature type="non-terminal residue" evidence="2">
    <location>
        <position position="1"/>
    </location>
</feature>
<gene>
    <name evidence="2" type="ORF">EV702DRAFT_984956</name>
</gene>
<evidence type="ECO:0000313" key="3">
    <source>
        <dbReference type="Proteomes" id="UP000714275"/>
    </source>
</evidence>
<dbReference type="EMBL" id="JABBWD010000371">
    <property type="protein sequence ID" value="KAG1761286.1"/>
    <property type="molecule type" value="Genomic_DNA"/>
</dbReference>
<keyword evidence="3" id="KW-1185">Reference proteome</keyword>
<comment type="caution">
    <text evidence="2">The sequence shown here is derived from an EMBL/GenBank/DDBJ whole genome shotgun (WGS) entry which is preliminary data.</text>
</comment>
<evidence type="ECO:0000256" key="1">
    <source>
        <dbReference type="SAM" id="MobiDB-lite"/>
    </source>
</evidence>
<dbReference type="AlphaFoldDB" id="A0A9P7CVF5"/>
<sequence length="288" mass="33229">KIDDKVNALYIAEVIQCVWDNETSLRNDLKKKPEMLDEDYDHSVITTIAKSYWRNLSQQVSSYLSPEKTEKLTNKQINSHRRGRHQTAANHRREAVPEFERSYEHQGSVALIDTDYGSDILSYDEAKLSADTKDHRKDQGQGKTSRRVVGLEWQSIDYVAFLRMLDEIHRRGGGANTQDGSTEPSAKRRKLAKGRGKGKETLKMTFDAHPSDMSHRLPKSGKSTALLNTMVDAVWLERHKEEVKVDEGAEWLKEFHKNMHEEDLALEDKKYLTELEEWQADEEDNADE</sequence>
<feature type="compositionally biased region" description="Basic and acidic residues" evidence="1">
    <location>
        <begin position="91"/>
        <end position="100"/>
    </location>
</feature>